<reference evidence="2" key="2">
    <citation type="journal article" date="2014" name="ISME J.">
        <title>Microbial stratification in low pH oxic and suboxic macroscopic growths along an acid mine drainage.</title>
        <authorList>
            <person name="Mendez-Garcia C."/>
            <person name="Mesa V."/>
            <person name="Sprenger R.R."/>
            <person name="Richter M."/>
            <person name="Diez M.S."/>
            <person name="Solano J."/>
            <person name="Bargiela R."/>
            <person name="Golyshina O.V."/>
            <person name="Manteca A."/>
            <person name="Ramos J.L."/>
            <person name="Gallego J.R."/>
            <person name="Llorente I."/>
            <person name="Martins Dos Santos V.A."/>
            <person name="Jensen O.N."/>
            <person name="Pelaez A.I."/>
            <person name="Sanchez J."/>
            <person name="Ferrer M."/>
        </authorList>
    </citation>
    <scope>NUCLEOTIDE SEQUENCE</scope>
</reference>
<dbReference type="Pfam" id="PF04894">
    <property type="entry name" value="Nre_N"/>
    <property type="match status" value="1"/>
</dbReference>
<reference evidence="2" key="1">
    <citation type="submission" date="2013-08" db="EMBL/GenBank/DDBJ databases">
        <authorList>
            <person name="Mendez C."/>
            <person name="Richter M."/>
            <person name="Ferrer M."/>
            <person name="Sanchez J."/>
        </authorList>
    </citation>
    <scope>NUCLEOTIDE SEQUENCE</scope>
</reference>
<dbReference type="InterPro" id="IPR006978">
    <property type="entry name" value="Nre_N"/>
</dbReference>
<dbReference type="AlphaFoldDB" id="T0Z1E0"/>
<accession>T0Z1E0</accession>
<gene>
    <name evidence="2" type="ORF">B1B_14388</name>
</gene>
<organism evidence="2">
    <name type="scientific">mine drainage metagenome</name>
    <dbReference type="NCBI Taxonomy" id="410659"/>
    <lineage>
        <taxon>unclassified sequences</taxon>
        <taxon>metagenomes</taxon>
        <taxon>ecological metagenomes</taxon>
    </lineage>
</organism>
<comment type="caution">
    <text evidence="2">The sequence shown here is derived from an EMBL/GenBank/DDBJ whole genome shotgun (WGS) entry which is preliminary data.</text>
</comment>
<proteinExistence type="predicted"/>
<evidence type="ECO:0000259" key="1">
    <source>
        <dbReference type="Pfam" id="PF04894"/>
    </source>
</evidence>
<name>T0Z1E0_9ZZZZ</name>
<feature type="domain" description="Archaeal Nre N-terminal" evidence="1">
    <location>
        <begin position="1"/>
        <end position="71"/>
    </location>
</feature>
<dbReference type="EMBL" id="AUZY01009529">
    <property type="protein sequence ID" value="EQD41766.1"/>
    <property type="molecule type" value="Genomic_DNA"/>
</dbReference>
<feature type="non-terminal residue" evidence="2">
    <location>
        <position position="73"/>
    </location>
</feature>
<sequence>MVPPEFGDTSLMGMPERWRPFDIEKIVQMRSKLVRGMQIANIHDVEKRGVPEFVQNLALAEKPADAELGFAGK</sequence>
<evidence type="ECO:0000313" key="2">
    <source>
        <dbReference type="EMBL" id="EQD41766.1"/>
    </source>
</evidence>
<protein>
    <submittedName>
        <fullName evidence="2">Protein containing DUF650, archaea</fullName>
    </submittedName>
</protein>